<dbReference type="CDD" id="cd16917">
    <property type="entry name" value="HATPase_UhpB-NarQ-NarX-like"/>
    <property type="match status" value="1"/>
</dbReference>
<dbReference type="Pfam" id="PF07730">
    <property type="entry name" value="HisKA_3"/>
    <property type="match status" value="1"/>
</dbReference>
<sequence>MGIHPMGDGFPHGTRDDKGVAMYDISGNRQDPWLHDDPPDLRSLARRAVSSNGPRADQEAVLSLLAVLTSVSSGLSLDDKLARIMAVAKEITGAHEAVFELVDGPTHRGPPKKRGWEVLEADVRSQEEVIGHLKLVGKTTRAGGFTELDREIAQALAAASGVLIENARLRDQVRRHHLASRAQGTDLDVEHLGEADQWSSLEDRDRIARDLHDLVIQRLFALGLDVEAISWLRDPAEIARRLARDSAEIDTTIRDIRRIIFRLGATGDDTDPRAAVEELVDRATRTMKLRPRLEFRGPVRTVIDPGLLSDVLAVLSEGLSNAARHARATTCSVELSALDDVVVTIADDGTGLPRVMEESGLANIRARAQQRGGALEIKSVAEVGTTLVWRVPFPELRRAP</sequence>
<dbReference type="GO" id="GO:0046983">
    <property type="term" value="F:protein dimerization activity"/>
    <property type="evidence" value="ECO:0007669"/>
    <property type="project" value="InterPro"/>
</dbReference>
<reference evidence="7 8" key="1">
    <citation type="submission" date="2019-04" db="EMBL/GenBank/DDBJ databases">
        <authorList>
            <person name="Dong K."/>
        </authorList>
    </citation>
    <scope>NUCLEOTIDE SEQUENCE [LARGE SCALE GENOMIC DNA]</scope>
    <source>
        <strain evidence="8">dk3543</strain>
    </source>
</reference>
<feature type="region of interest" description="Disordered" evidence="4">
    <location>
        <begin position="1"/>
        <end position="22"/>
    </location>
</feature>
<organism evidence="7 8">
    <name type="scientific">Nocardioides jishulii</name>
    <dbReference type="NCBI Taxonomy" id="2575440"/>
    <lineage>
        <taxon>Bacteria</taxon>
        <taxon>Bacillati</taxon>
        <taxon>Actinomycetota</taxon>
        <taxon>Actinomycetes</taxon>
        <taxon>Propionibacteriales</taxon>
        <taxon>Nocardioidaceae</taxon>
        <taxon>Nocardioides</taxon>
    </lineage>
</organism>
<evidence type="ECO:0000256" key="1">
    <source>
        <dbReference type="ARBA" id="ARBA00022679"/>
    </source>
</evidence>
<feature type="domain" description="Histidine kinase/HSP90-like ATPase" evidence="5">
    <location>
        <begin position="312"/>
        <end position="394"/>
    </location>
</feature>
<dbReference type="Gene3D" id="3.30.450.40">
    <property type="match status" value="1"/>
</dbReference>
<protein>
    <submittedName>
        <fullName evidence="7">Uncharacterized protein</fullName>
    </submittedName>
</protein>
<evidence type="ECO:0000256" key="2">
    <source>
        <dbReference type="ARBA" id="ARBA00022777"/>
    </source>
</evidence>
<dbReference type="InterPro" id="IPR029016">
    <property type="entry name" value="GAF-like_dom_sf"/>
</dbReference>
<dbReference type="SUPFAM" id="SSF55874">
    <property type="entry name" value="ATPase domain of HSP90 chaperone/DNA topoisomerase II/histidine kinase"/>
    <property type="match status" value="1"/>
</dbReference>
<evidence type="ECO:0000259" key="5">
    <source>
        <dbReference type="Pfam" id="PF02518"/>
    </source>
</evidence>
<dbReference type="GO" id="GO:0000155">
    <property type="term" value="F:phosphorelay sensor kinase activity"/>
    <property type="evidence" value="ECO:0007669"/>
    <property type="project" value="InterPro"/>
</dbReference>
<dbReference type="GO" id="GO:0016020">
    <property type="term" value="C:membrane"/>
    <property type="evidence" value="ECO:0007669"/>
    <property type="project" value="InterPro"/>
</dbReference>
<dbReference type="SUPFAM" id="SSF55781">
    <property type="entry name" value="GAF domain-like"/>
    <property type="match status" value="1"/>
</dbReference>
<keyword evidence="3" id="KW-0902">Two-component regulatory system</keyword>
<dbReference type="InterPro" id="IPR011712">
    <property type="entry name" value="Sig_transdc_His_kin_sub3_dim/P"/>
</dbReference>
<gene>
    <name evidence="7" type="ORF">FC770_09660</name>
</gene>
<proteinExistence type="predicted"/>
<dbReference type="PANTHER" id="PTHR24421:SF56">
    <property type="entry name" value="OXYGEN SENSOR HISTIDINE KINASE RESPONSE REGULATOR DOST"/>
    <property type="match status" value="1"/>
</dbReference>
<feature type="domain" description="Signal transduction histidine kinase subgroup 3 dimerisation and phosphoacceptor" evidence="6">
    <location>
        <begin position="204"/>
        <end position="264"/>
    </location>
</feature>
<dbReference type="EMBL" id="SZPY01000002">
    <property type="protein sequence ID" value="TKI62622.1"/>
    <property type="molecule type" value="Genomic_DNA"/>
</dbReference>
<keyword evidence="8" id="KW-1185">Reference proteome</keyword>
<dbReference type="OrthoDB" id="5241249at2"/>
<keyword evidence="1" id="KW-0808">Transferase</keyword>
<evidence type="ECO:0000259" key="6">
    <source>
        <dbReference type="Pfam" id="PF07730"/>
    </source>
</evidence>
<dbReference type="Proteomes" id="UP000307808">
    <property type="component" value="Unassembled WGS sequence"/>
</dbReference>
<evidence type="ECO:0000313" key="7">
    <source>
        <dbReference type="EMBL" id="TKI62622.1"/>
    </source>
</evidence>
<dbReference type="PANTHER" id="PTHR24421">
    <property type="entry name" value="NITRATE/NITRITE SENSOR PROTEIN NARX-RELATED"/>
    <property type="match status" value="1"/>
</dbReference>
<dbReference type="Gene3D" id="1.20.5.1930">
    <property type="match status" value="1"/>
</dbReference>
<evidence type="ECO:0000256" key="3">
    <source>
        <dbReference type="ARBA" id="ARBA00023012"/>
    </source>
</evidence>
<name>A0A4U2YPQ9_9ACTN</name>
<dbReference type="InterPro" id="IPR050482">
    <property type="entry name" value="Sensor_HK_TwoCompSys"/>
</dbReference>
<dbReference type="InterPro" id="IPR003594">
    <property type="entry name" value="HATPase_dom"/>
</dbReference>
<dbReference type="Gene3D" id="3.30.565.10">
    <property type="entry name" value="Histidine kinase-like ATPase, C-terminal domain"/>
    <property type="match status" value="1"/>
</dbReference>
<comment type="caution">
    <text evidence="7">The sequence shown here is derived from an EMBL/GenBank/DDBJ whole genome shotgun (WGS) entry which is preliminary data.</text>
</comment>
<dbReference type="AlphaFoldDB" id="A0A4U2YPQ9"/>
<keyword evidence="2" id="KW-0418">Kinase</keyword>
<evidence type="ECO:0000313" key="8">
    <source>
        <dbReference type="Proteomes" id="UP000307808"/>
    </source>
</evidence>
<dbReference type="InterPro" id="IPR036890">
    <property type="entry name" value="HATPase_C_sf"/>
</dbReference>
<evidence type="ECO:0000256" key="4">
    <source>
        <dbReference type="SAM" id="MobiDB-lite"/>
    </source>
</evidence>
<accession>A0A4U2YPQ9</accession>
<dbReference type="Pfam" id="PF02518">
    <property type="entry name" value="HATPase_c"/>
    <property type="match status" value="1"/>
</dbReference>